<protein>
    <submittedName>
        <fullName evidence="2">(Mediterranean fruit fly) hypothetical protein</fullName>
    </submittedName>
</protein>
<feature type="region of interest" description="Disordered" evidence="1">
    <location>
        <begin position="51"/>
        <end position="91"/>
    </location>
</feature>
<proteinExistence type="predicted"/>
<gene>
    <name evidence="2" type="ORF">CCAP1982_LOCUS13115</name>
</gene>
<evidence type="ECO:0000256" key="1">
    <source>
        <dbReference type="SAM" id="MobiDB-lite"/>
    </source>
</evidence>
<name>A0A811UZK9_CERCA</name>
<feature type="compositionally biased region" description="Basic and acidic residues" evidence="1">
    <location>
        <begin position="62"/>
        <end position="77"/>
    </location>
</feature>
<reference evidence="2" key="1">
    <citation type="submission" date="2020-11" db="EMBL/GenBank/DDBJ databases">
        <authorList>
            <person name="Whitehead M."/>
        </authorList>
    </citation>
    <scope>NUCLEOTIDE SEQUENCE</scope>
    <source>
        <strain evidence="2">EGII</strain>
    </source>
</reference>
<accession>A0A811UZK9</accession>
<organism evidence="2 3">
    <name type="scientific">Ceratitis capitata</name>
    <name type="common">Mediterranean fruit fly</name>
    <name type="synonym">Tephritis capitata</name>
    <dbReference type="NCBI Taxonomy" id="7213"/>
    <lineage>
        <taxon>Eukaryota</taxon>
        <taxon>Metazoa</taxon>
        <taxon>Ecdysozoa</taxon>
        <taxon>Arthropoda</taxon>
        <taxon>Hexapoda</taxon>
        <taxon>Insecta</taxon>
        <taxon>Pterygota</taxon>
        <taxon>Neoptera</taxon>
        <taxon>Endopterygota</taxon>
        <taxon>Diptera</taxon>
        <taxon>Brachycera</taxon>
        <taxon>Muscomorpha</taxon>
        <taxon>Tephritoidea</taxon>
        <taxon>Tephritidae</taxon>
        <taxon>Ceratitis</taxon>
        <taxon>Ceratitis</taxon>
    </lineage>
</organism>
<keyword evidence="3" id="KW-1185">Reference proteome</keyword>
<dbReference type="Proteomes" id="UP000606786">
    <property type="component" value="Unassembled WGS sequence"/>
</dbReference>
<evidence type="ECO:0000313" key="3">
    <source>
        <dbReference type="Proteomes" id="UP000606786"/>
    </source>
</evidence>
<dbReference type="EMBL" id="CAJHJT010000034">
    <property type="protein sequence ID" value="CAD7004722.1"/>
    <property type="molecule type" value="Genomic_DNA"/>
</dbReference>
<sequence length="91" mass="10783">MRPPHEERKIMELNSDQTNVYNYGIDTIISRQAFHKKSVCRSQAITLQIEEESRRKPPVIGADDRKKNVEKRYDSVKRARKLSNRRARETN</sequence>
<evidence type="ECO:0000313" key="2">
    <source>
        <dbReference type="EMBL" id="CAD7004722.1"/>
    </source>
</evidence>
<comment type="caution">
    <text evidence="2">The sequence shown here is derived from an EMBL/GenBank/DDBJ whole genome shotgun (WGS) entry which is preliminary data.</text>
</comment>
<dbReference type="AlphaFoldDB" id="A0A811UZK9"/>